<gene>
    <name evidence="1" type="ORF">J07HQW1_01346</name>
</gene>
<name>U1PCK7_9EURY</name>
<protein>
    <submittedName>
        <fullName evidence="1">Uncharacterized protein</fullName>
    </submittedName>
</protein>
<evidence type="ECO:0000313" key="1">
    <source>
        <dbReference type="EMBL" id="ERG91312.1"/>
    </source>
</evidence>
<accession>U1PCK7</accession>
<reference evidence="1 2" key="1">
    <citation type="journal article" date="2013" name="PLoS ONE">
        <title>Assembly-driven community genomics of a hypersaline microbial ecosystem.</title>
        <authorList>
            <person name="Podell S."/>
            <person name="Ugalde J.A."/>
            <person name="Narasingarao P."/>
            <person name="Banfield J.F."/>
            <person name="Heidelberg K.B."/>
            <person name="Allen E.E."/>
        </authorList>
    </citation>
    <scope>NUCLEOTIDE SEQUENCE [LARGE SCALE GENOMIC DNA]</scope>
    <source>
        <strain evidence="2">J07HQW1</strain>
    </source>
</reference>
<dbReference type="Proteomes" id="UP000030649">
    <property type="component" value="Unassembled WGS sequence"/>
</dbReference>
<organism evidence="1 2">
    <name type="scientific">Haloquadratum walsbyi J07HQW1</name>
    <dbReference type="NCBI Taxonomy" id="1238424"/>
    <lineage>
        <taxon>Archaea</taxon>
        <taxon>Methanobacteriati</taxon>
        <taxon>Methanobacteriota</taxon>
        <taxon>Stenosarchaea group</taxon>
        <taxon>Halobacteria</taxon>
        <taxon>Halobacteriales</taxon>
        <taxon>Haloferacaceae</taxon>
        <taxon>Haloquadratum</taxon>
    </lineage>
</organism>
<dbReference type="HOGENOM" id="CLU_1264555_0_0_2"/>
<dbReference type="STRING" id="1238424.J07HQW1_01346"/>
<proteinExistence type="predicted"/>
<dbReference type="AlphaFoldDB" id="U1PCK7"/>
<dbReference type="EMBL" id="KE356560">
    <property type="protein sequence ID" value="ERG91312.1"/>
    <property type="molecule type" value="Genomic_DNA"/>
</dbReference>
<sequence length="218" mass="25316">MTSFARLMNSFRRTKSSSWWTSHWSVYPKEIYIFLNGLVCLRAVTARWHQGSRDASDRIRQPLSPICCFQRRSLYGSEPLRVPAAISLRHVGIRWVRINAVASDRRERSRRPIDGVLAPRDQSDAVHTVSGFERCRSGSRFEERPKRVIGESIPVVRVCNRAGLLDLVQMLVERGLDERLCLSLQNRLWTAEQHTQNVLFRPYQHVLKCRAVEEFGKQ</sequence>
<evidence type="ECO:0000313" key="2">
    <source>
        <dbReference type="Proteomes" id="UP000030649"/>
    </source>
</evidence>